<dbReference type="AlphaFoldDB" id="A0A0G4ICT0"/>
<feature type="binding site" evidence="14">
    <location>
        <position position="133"/>
    </location>
    <ligand>
        <name>GTP</name>
        <dbReference type="ChEBI" id="CHEBI:37565"/>
    </ligand>
</feature>
<dbReference type="PANTHER" id="PTHR45684">
    <property type="entry name" value="RE74312P"/>
    <property type="match status" value="1"/>
</dbReference>
<dbReference type="GO" id="GO:0003924">
    <property type="term" value="F:GTPase activity"/>
    <property type="evidence" value="ECO:0007669"/>
    <property type="project" value="InterPro"/>
</dbReference>
<keyword evidence="13" id="KW-0479">Metal-binding</keyword>
<dbReference type="Pfam" id="PF00025">
    <property type="entry name" value="Arf"/>
    <property type="match status" value="1"/>
</dbReference>
<evidence type="ECO:0000256" key="6">
    <source>
        <dbReference type="ARBA" id="ARBA00022801"/>
    </source>
</evidence>
<feature type="binding site" evidence="14">
    <location>
        <position position="36"/>
    </location>
    <ligand>
        <name>GTP</name>
        <dbReference type="ChEBI" id="CHEBI:37565"/>
    </ligand>
</feature>
<evidence type="ECO:0000256" key="15">
    <source>
        <dbReference type="PIRSR" id="PIRSR606689-1"/>
    </source>
</evidence>
<dbReference type="InterPro" id="IPR005225">
    <property type="entry name" value="Small_GTP-bd"/>
</dbReference>
<evidence type="ECO:0000256" key="11">
    <source>
        <dbReference type="ARBA" id="ARBA00023134"/>
    </source>
</evidence>
<dbReference type="VEuPathDB" id="CryptoDB:Cvel_13131"/>
<dbReference type="GO" id="GO:0046872">
    <property type="term" value="F:metal ion binding"/>
    <property type="evidence" value="ECO:0007669"/>
    <property type="project" value="UniProtKB-KW"/>
</dbReference>
<proteinExistence type="inferred from homology"/>
<dbReference type="InterPro" id="IPR027417">
    <property type="entry name" value="P-loop_NTPase"/>
</dbReference>
<keyword evidence="6" id="KW-0378">Hydrolase</keyword>
<feature type="binding site" evidence="14">
    <location>
        <position position="131"/>
    </location>
    <ligand>
        <name>GTP</name>
        <dbReference type="ChEBI" id="CHEBI:37565"/>
    </ligand>
</feature>
<feature type="binding site" evidence="15">
    <location>
        <begin position="130"/>
        <end position="133"/>
    </location>
    <ligand>
        <name>GTP</name>
        <dbReference type="ChEBI" id="CHEBI:37565"/>
    </ligand>
</feature>
<dbReference type="CDD" id="cd00879">
    <property type="entry name" value="Sar1"/>
    <property type="match status" value="1"/>
</dbReference>
<dbReference type="PhylomeDB" id="A0A0G4ICT0"/>
<dbReference type="Gene3D" id="3.40.50.300">
    <property type="entry name" value="P-loop containing nucleotide triphosphate hydrolases"/>
    <property type="match status" value="1"/>
</dbReference>
<feature type="binding site" evidence="14">
    <location>
        <position position="34"/>
    </location>
    <ligand>
        <name>GTP</name>
        <dbReference type="ChEBI" id="CHEBI:37565"/>
    </ligand>
</feature>
<keyword evidence="7 17" id="KW-0256">Endoplasmic reticulum</keyword>
<gene>
    <name evidence="18" type="ORF">Cvel_13131</name>
</gene>
<feature type="binding site" evidence="15">
    <location>
        <begin position="28"/>
        <end position="35"/>
    </location>
    <ligand>
        <name>GTP</name>
        <dbReference type="ChEBI" id="CHEBI:37565"/>
    </ligand>
</feature>
<evidence type="ECO:0000256" key="14">
    <source>
        <dbReference type="PIRSR" id="PIRSR606687-2"/>
    </source>
</evidence>
<evidence type="ECO:0000256" key="2">
    <source>
        <dbReference type="ARBA" id="ARBA00004406"/>
    </source>
</evidence>
<keyword evidence="13" id="KW-0460">Magnesium</keyword>
<feature type="binding site" evidence="14">
    <location>
        <position position="33"/>
    </location>
    <ligand>
        <name>GTP</name>
        <dbReference type="ChEBI" id="CHEBI:37565"/>
    </ligand>
</feature>
<comment type="similarity">
    <text evidence="3 17">Belongs to the small GTPase superfamily. SAR1 family.</text>
</comment>
<feature type="binding site" evidence="14">
    <location>
        <position position="179"/>
    </location>
    <ligand>
        <name>GTP</name>
        <dbReference type="ChEBI" id="CHEBI:37565"/>
    </ligand>
</feature>
<dbReference type="PROSITE" id="PS51417">
    <property type="entry name" value="ARF"/>
    <property type="match status" value="1"/>
</dbReference>
<evidence type="ECO:0000256" key="13">
    <source>
        <dbReference type="PIRSR" id="PIRSR606687-1"/>
    </source>
</evidence>
<evidence type="ECO:0000256" key="4">
    <source>
        <dbReference type="ARBA" id="ARBA00022448"/>
    </source>
</evidence>
<evidence type="ECO:0000256" key="3">
    <source>
        <dbReference type="ARBA" id="ARBA00007507"/>
    </source>
</evidence>
<keyword evidence="4 17" id="KW-0813">Transport</keyword>
<feature type="binding site" evidence="13">
    <location>
        <position position="30"/>
    </location>
    <ligand>
        <name>Mg(2+)</name>
        <dbReference type="ChEBI" id="CHEBI:18420"/>
    </ligand>
</feature>
<evidence type="ECO:0008006" key="19">
    <source>
        <dbReference type="Google" id="ProtNLM"/>
    </source>
</evidence>
<feature type="binding site" evidence="14">
    <location>
        <position position="180"/>
    </location>
    <ligand>
        <name>GTP</name>
        <dbReference type="ChEBI" id="CHEBI:37565"/>
    </ligand>
</feature>
<organism evidence="18">
    <name type="scientific">Chromera velia CCMP2878</name>
    <dbReference type="NCBI Taxonomy" id="1169474"/>
    <lineage>
        <taxon>Eukaryota</taxon>
        <taxon>Sar</taxon>
        <taxon>Alveolata</taxon>
        <taxon>Colpodellida</taxon>
        <taxon>Chromeraceae</taxon>
        <taxon>Chromera</taxon>
    </lineage>
</organism>
<dbReference type="SMART" id="SM00178">
    <property type="entry name" value="SAR"/>
    <property type="match status" value="1"/>
</dbReference>
<keyword evidence="5 14" id="KW-0547">Nucleotide-binding</keyword>
<dbReference type="EMBL" id="CDMZ01005826">
    <property type="protein sequence ID" value="CEM54886.1"/>
    <property type="molecule type" value="Genomic_DNA"/>
</dbReference>
<dbReference type="InterPro" id="IPR006689">
    <property type="entry name" value="Small_GTPase_ARF/SAR"/>
</dbReference>
<accession>A0A0G4ICT0</accession>
<feature type="binding site" evidence="14">
    <location>
        <position position="31"/>
    </location>
    <ligand>
        <name>GTP</name>
        <dbReference type="ChEBI" id="CHEBI:37565"/>
    </ligand>
</feature>
<keyword evidence="9 17" id="KW-0653">Protein transport</keyword>
<keyword evidence="10 17" id="KW-0333">Golgi apparatus</keyword>
<evidence type="ECO:0000256" key="9">
    <source>
        <dbReference type="ARBA" id="ARBA00022927"/>
    </source>
</evidence>
<name>A0A0G4ICT0_9ALVE</name>
<feature type="binding site" evidence="15">
    <location>
        <position position="74"/>
    </location>
    <ligand>
        <name>GTP</name>
        <dbReference type="ChEBI" id="CHEBI:37565"/>
    </ligand>
</feature>
<evidence type="ECO:0000256" key="5">
    <source>
        <dbReference type="ARBA" id="ARBA00022741"/>
    </source>
</evidence>
<feature type="binding site" evidence="14">
    <location>
        <position position="35"/>
    </location>
    <ligand>
        <name>GTP</name>
        <dbReference type="ChEBI" id="CHEBI:37565"/>
    </ligand>
</feature>
<dbReference type="PRINTS" id="PR00328">
    <property type="entry name" value="SAR1GTPBP"/>
</dbReference>
<feature type="binding site" evidence="16">
    <location>
        <position position="52"/>
    </location>
    <ligand>
        <name>Mg(2+)</name>
        <dbReference type="ChEBI" id="CHEBI:18420"/>
    </ligand>
</feature>
<evidence type="ECO:0000256" key="7">
    <source>
        <dbReference type="ARBA" id="ARBA00022824"/>
    </source>
</evidence>
<keyword evidence="8 17" id="KW-0931">ER-Golgi transport</keyword>
<dbReference type="GO" id="GO:0000139">
    <property type="term" value="C:Golgi membrane"/>
    <property type="evidence" value="ECO:0007669"/>
    <property type="project" value="UniProtKB-SubCell"/>
</dbReference>
<comment type="subcellular location">
    <subcellularLocation>
        <location evidence="2">Endoplasmic reticulum membrane</location>
        <topology evidence="2">Peripheral membrane protein</topology>
    </subcellularLocation>
    <subcellularLocation>
        <location evidence="1">Golgi apparatus membrane</location>
        <topology evidence="1">Peripheral membrane protein</topology>
    </subcellularLocation>
</comment>
<dbReference type="SMART" id="SM00177">
    <property type="entry name" value="ARF"/>
    <property type="match status" value="1"/>
</dbReference>
<dbReference type="SUPFAM" id="SSF52540">
    <property type="entry name" value="P-loop containing nucleoside triphosphate hydrolases"/>
    <property type="match status" value="1"/>
</dbReference>
<dbReference type="GO" id="GO:0005789">
    <property type="term" value="C:endoplasmic reticulum membrane"/>
    <property type="evidence" value="ECO:0007669"/>
    <property type="project" value="UniProtKB-SubCell"/>
</dbReference>
<dbReference type="GO" id="GO:0006886">
    <property type="term" value="P:intracellular protein transport"/>
    <property type="evidence" value="ECO:0007669"/>
    <property type="project" value="InterPro"/>
</dbReference>
<dbReference type="GO" id="GO:0005525">
    <property type="term" value="F:GTP binding"/>
    <property type="evidence" value="ECO:0007669"/>
    <property type="project" value="UniProtKB-KW"/>
</dbReference>
<evidence type="ECO:0000256" key="16">
    <source>
        <dbReference type="PIRSR" id="PIRSR606689-2"/>
    </source>
</evidence>
<dbReference type="NCBIfam" id="TIGR00231">
    <property type="entry name" value="small_GTP"/>
    <property type="match status" value="1"/>
</dbReference>
<evidence type="ECO:0000256" key="8">
    <source>
        <dbReference type="ARBA" id="ARBA00022892"/>
    </source>
</evidence>
<dbReference type="FunFam" id="3.40.50.300:FF:000161">
    <property type="entry name" value="Small COPII coat GTPase"/>
    <property type="match status" value="1"/>
</dbReference>
<protein>
    <recommendedName>
        <fullName evidence="19">Small COPII coat GTPase SAR1</fullName>
    </recommendedName>
</protein>
<reference evidence="18" key="1">
    <citation type="submission" date="2014-11" db="EMBL/GenBank/DDBJ databases">
        <authorList>
            <person name="Otto D Thomas"/>
            <person name="Naeem Raeece"/>
        </authorList>
    </citation>
    <scope>NUCLEOTIDE SEQUENCE</scope>
</reference>
<evidence type="ECO:0000313" key="18">
    <source>
        <dbReference type="EMBL" id="CEM54886.1"/>
    </source>
</evidence>
<evidence type="ECO:0000256" key="10">
    <source>
        <dbReference type="ARBA" id="ARBA00023034"/>
    </source>
</evidence>
<keyword evidence="12" id="KW-0472">Membrane</keyword>
<feature type="binding site" evidence="16">
    <location>
        <position position="35"/>
    </location>
    <ligand>
        <name>Mg(2+)</name>
        <dbReference type="ChEBI" id="CHEBI:18420"/>
    </ligand>
</feature>
<dbReference type="GO" id="GO:0016192">
    <property type="term" value="P:vesicle-mediated transport"/>
    <property type="evidence" value="ECO:0007669"/>
    <property type="project" value="UniProtKB-KW"/>
</dbReference>
<evidence type="ECO:0000256" key="12">
    <source>
        <dbReference type="ARBA" id="ARBA00023136"/>
    </source>
</evidence>
<evidence type="ECO:0000256" key="1">
    <source>
        <dbReference type="ARBA" id="ARBA00004395"/>
    </source>
</evidence>
<dbReference type="PROSITE" id="PS51422">
    <property type="entry name" value="SAR1"/>
    <property type="match status" value="1"/>
</dbReference>
<dbReference type="InterPro" id="IPR006687">
    <property type="entry name" value="Small_GTPase_SAR1"/>
</dbReference>
<sequence length="197" mass="22823">MFGAFQWFWDILDWLGLSHKSAKILFLGLDNAGKTTLLSMLKDDKVQQHVPTTHPHCEELVIGKMKFRTFDLGGHETARRIWRDYFPSVGAIVFLVDSTDRERFEEASEELSLLLDTPELSEVPFIVLGNKIDDPRAVSEDELKYKLDLYRHIPFEFGSKGKDKYRQGVRPVGVFMCSVIRKMGYVEAFRWLSKFLS</sequence>
<evidence type="ECO:0000256" key="17">
    <source>
        <dbReference type="RuleBase" id="RU003926"/>
    </source>
</evidence>
<feature type="binding site" evidence="14">
    <location>
        <position position="130"/>
    </location>
    <ligand>
        <name>GTP</name>
        <dbReference type="ChEBI" id="CHEBI:37565"/>
    </ligand>
</feature>
<keyword evidence="11 15" id="KW-0342">GTP-binding</keyword>